<dbReference type="Proteomes" id="UP000178240">
    <property type="component" value="Unassembled WGS sequence"/>
</dbReference>
<dbReference type="PANTHER" id="PTHR48090:SF7">
    <property type="entry name" value="RFBJ PROTEIN"/>
    <property type="match status" value="1"/>
</dbReference>
<dbReference type="SUPFAM" id="SSF53448">
    <property type="entry name" value="Nucleotide-diphospho-sugar transferases"/>
    <property type="match status" value="1"/>
</dbReference>
<dbReference type="PANTHER" id="PTHR48090">
    <property type="entry name" value="UNDECAPRENYL-PHOSPHATE 4-DEOXY-4-FORMAMIDO-L-ARABINOSE TRANSFERASE-RELATED"/>
    <property type="match status" value="1"/>
</dbReference>
<dbReference type="CDD" id="cd04179">
    <property type="entry name" value="DPM_DPG-synthase_like"/>
    <property type="match status" value="1"/>
</dbReference>
<feature type="domain" description="Glycosyltransferase 2-like" evidence="1">
    <location>
        <begin position="6"/>
        <end position="162"/>
    </location>
</feature>
<evidence type="ECO:0000259" key="1">
    <source>
        <dbReference type="Pfam" id="PF00535"/>
    </source>
</evidence>
<proteinExistence type="predicted"/>
<organism evidence="2 3">
    <name type="scientific">Candidatus Buchananbacteria bacterium RIFCSPHIGHO2_01_FULL_44_11</name>
    <dbReference type="NCBI Taxonomy" id="1797535"/>
    <lineage>
        <taxon>Bacteria</taxon>
        <taxon>Candidatus Buchananiibacteriota</taxon>
    </lineage>
</organism>
<reference evidence="2 3" key="1">
    <citation type="journal article" date="2016" name="Nat. Commun.">
        <title>Thousands of microbial genomes shed light on interconnected biogeochemical processes in an aquifer system.</title>
        <authorList>
            <person name="Anantharaman K."/>
            <person name="Brown C.T."/>
            <person name="Hug L.A."/>
            <person name="Sharon I."/>
            <person name="Castelle C.J."/>
            <person name="Probst A.J."/>
            <person name="Thomas B.C."/>
            <person name="Singh A."/>
            <person name="Wilkins M.J."/>
            <person name="Karaoz U."/>
            <person name="Brodie E.L."/>
            <person name="Williams K.H."/>
            <person name="Hubbard S.S."/>
            <person name="Banfield J.F."/>
        </authorList>
    </citation>
    <scope>NUCLEOTIDE SEQUENCE [LARGE SCALE GENOMIC DNA]</scope>
</reference>
<dbReference type="EMBL" id="MHIE01000019">
    <property type="protein sequence ID" value="OGY45496.1"/>
    <property type="molecule type" value="Genomic_DNA"/>
</dbReference>
<comment type="caution">
    <text evidence="2">The sequence shown here is derived from an EMBL/GenBank/DDBJ whole genome shotgun (WGS) entry which is preliminary data.</text>
</comment>
<evidence type="ECO:0000313" key="2">
    <source>
        <dbReference type="EMBL" id="OGY45496.1"/>
    </source>
</evidence>
<dbReference type="STRING" id="1797535.A2744_02295"/>
<evidence type="ECO:0000313" key="3">
    <source>
        <dbReference type="Proteomes" id="UP000178240"/>
    </source>
</evidence>
<protein>
    <recommendedName>
        <fullName evidence="1">Glycosyltransferase 2-like domain-containing protein</fullName>
    </recommendedName>
</protein>
<dbReference type="InterPro" id="IPR001173">
    <property type="entry name" value="Glyco_trans_2-like"/>
</dbReference>
<dbReference type="Gene3D" id="3.90.550.10">
    <property type="entry name" value="Spore Coat Polysaccharide Biosynthesis Protein SpsA, Chain A"/>
    <property type="match status" value="1"/>
</dbReference>
<name>A0A1G1Y0X4_9BACT</name>
<dbReference type="InterPro" id="IPR050256">
    <property type="entry name" value="Glycosyltransferase_2"/>
</dbReference>
<dbReference type="InterPro" id="IPR029044">
    <property type="entry name" value="Nucleotide-diphossugar_trans"/>
</dbReference>
<accession>A0A1G1Y0X4</accession>
<gene>
    <name evidence="2" type="ORF">A2744_02295</name>
</gene>
<dbReference type="Pfam" id="PF00535">
    <property type="entry name" value="Glycos_transf_2"/>
    <property type="match status" value="1"/>
</dbReference>
<dbReference type="AlphaFoldDB" id="A0A1G1Y0X4"/>
<sequence>MKIFAILPAYNEARVITQVVSDVKDRVSSVVVVDDGSTDNTGFLAQQAGALVVTHLVNRGQGAALQTGILFALKAGADIVVTFDADGQLLASDIEVAIQPLILGEVQVVLGSRFLNRKAASQIPALKRLILKLAVAITRLYTGLAVTDTHNGLRAFSRSAAEMIVIGQDGMAHASEIIEQIKKLKLKFKEVPVIVRYTDYSLQKGQKLSGAWQIIWDLFFSRIVK</sequence>